<evidence type="ECO:0000259" key="2">
    <source>
        <dbReference type="Pfam" id="PF01575"/>
    </source>
</evidence>
<dbReference type="Pfam" id="PF01575">
    <property type="entry name" value="MaoC_dehydratas"/>
    <property type="match status" value="1"/>
</dbReference>
<dbReference type="CDD" id="cd03450">
    <property type="entry name" value="NodN"/>
    <property type="match status" value="1"/>
</dbReference>
<keyword evidence="4" id="KW-1185">Reference proteome</keyword>
<dbReference type="PANTHER" id="PTHR42993:SF1">
    <property type="entry name" value="MAOC-LIKE DEHYDRATASE DOMAIN-CONTAINING PROTEIN"/>
    <property type="match status" value="1"/>
</dbReference>
<dbReference type="RefSeq" id="WP_075130761.1">
    <property type="nucleotide sequence ID" value="NZ_MSIF01000001.1"/>
</dbReference>
<dbReference type="InterPro" id="IPR039375">
    <property type="entry name" value="NodN-like"/>
</dbReference>
<proteinExistence type="inferred from homology"/>
<dbReference type="InterPro" id="IPR029069">
    <property type="entry name" value="HotDog_dom_sf"/>
</dbReference>
<comment type="similarity">
    <text evidence="1">Belongs to the enoyl-CoA hydratase/isomerase family.</text>
</comment>
<dbReference type="Gene3D" id="3.10.129.10">
    <property type="entry name" value="Hotdog Thioesterase"/>
    <property type="match status" value="1"/>
</dbReference>
<reference evidence="3 4" key="1">
    <citation type="submission" date="2016-12" db="EMBL/GenBank/DDBJ databases">
        <title>The draft genome sequence of Actinophytocola xinjiangensis.</title>
        <authorList>
            <person name="Wang W."/>
            <person name="Yuan L."/>
        </authorList>
    </citation>
    <scope>NUCLEOTIDE SEQUENCE [LARGE SCALE GENOMIC DNA]</scope>
    <source>
        <strain evidence="3 4">CGMCC 4.4663</strain>
    </source>
</reference>
<protein>
    <submittedName>
        <fullName evidence="3">Dehydratase</fullName>
    </submittedName>
</protein>
<evidence type="ECO:0000313" key="4">
    <source>
        <dbReference type="Proteomes" id="UP000185696"/>
    </source>
</evidence>
<gene>
    <name evidence="3" type="ORF">BLA60_01050</name>
</gene>
<dbReference type="AlphaFoldDB" id="A0A7Z0WS06"/>
<dbReference type="Proteomes" id="UP000185696">
    <property type="component" value="Unassembled WGS sequence"/>
</dbReference>
<comment type="caution">
    <text evidence="3">The sequence shown here is derived from an EMBL/GenBank/DDBJ whole genome shotgun (WGS) entry which is preliminary data.</text>
</comment>
<evidence type="ECO:0000313" key="3">
    <source>
        <dbReference type="EMBL" id="OLF13813.1"/>
    </source>
</evidence>
<name>A0A7Z0WS06_9PSEU</name>
<dbReference type="SUPFAM" id="SSF54637">
    <property type="entry name" value="Thioesterase/thiol ester dehydrase-isomerase"/>
    <property type="match status" value="1"/>
</dbReference>
<dbReference type="PANTHER" id="PTHR42993">
    <property type="entry name" value="MAOC-LIKE DEHYDRATASE DOMAIN-CONTAINING PROTEIN"/>
    <property type="match status" value="1"/>
</dbReference>
<sequence length="150" mass="16555">MRTFADLDEFASAKGEHLGHSDWFTVTQERVDAFADATGDHQWIHVDTERAKDGPFGHTIAHGYLTLSLIPTLGKEIYTVDKVAMGINYGLGKVRFPTVLPVGGRIRVGAELVDVVDRQQGRQATLRWTFELEGGDKPVCVAETIVLYVA</sequence>
<dbReference type="InterPro" id="IPR002539">
    <property type="entry name" value="MaoC-like_dom"/>
</dbReference>
<feature type="domain" description="MaoC-like" evidence="2">
    <location>
        <begin position="10"/>
        <end position="123"/>
    </location>
</feature>
<accession>A0A7Z0WS06</accession>
<dbReference type="EMBL" id="MSIF01000001">
    <property type="protein sequence ID" value="OLF13813.1"/>
    <property type="molecule type" value="Genomic_DNA"/>
</dbReference>
<evidence type="ECO:0000256" key="1">
    <source>
        <dbReference type="ARBA" id="ARBA00005254"/>
    </source>
</evidence>
<organism evidence="3 4">
    <name type="scientific">Actinophytocola xinjiangensis</name>
    <dbReference type="NCBI Taxonomy" id="485602"/>
    <lineage>
        <taxon>Bacteria</taxon>
        <taxon>Bacillati</taxon>
        <taxon>Actinomycetota</taxon>
        <taxon>Actinomycetes</taxon>
        <taxon>Pseudonocardiales</taxon>
        <taxon>Pseudonocardiaceae</taxon>
    </lineage>
</organism>
<dbReference type="OrthoDB" id="9801735at2"/>